<organism evidence="3 4">
    <name type="scientific">Pseudocercospora fuligena</name>
    <dbReference type="NCBI Taxonomy" id="685502"/>
    <lineage>
        <taxon>Eukaryota</taxon>
        <taxon>Fungi</taxon>
        <taxon>Dikarya</taxon>
        <taxon>Ascomycota</taxon>
        <taxon>Pezizomycotina</taxon>
        <taxon>Dothideomycetes</taxon>
        <taxon>Dothideomycetidae</taxon>
        <taxon>Mycosphaerellales</taxon>
        <taxon>Mycosphaerellaceae</taxon>
        <taxon>Pseudocercospora</taxon>
    </lineage>
</organism>
<reference evidence="3" key="1">
    <citation type="submission" date="2020-04" db="EMBL/GenBank/DDBJ databases">
        <title>Draft genome resource of the tomato pathogen Pseudocercospora fuligena.</title>
        <authorList>
            <person name="Zaccaron A."/>
        </authorList>
    </citation>
    <scope>NUCLEOTIDE SEQUENCE</scope>
    <source>
        <strain evidence="3">PF001</strain>
    </source>
</reference>
<gene>
    <name evidence="3" type="ORF">HII31_01642</name>
</gene>
<accession>A0A8H6VNW6</accession>
<dbReference type="OrthoDB" id="5429002at2759"/>
<evidence type="ECO:0000256" key="1">
    <source>
        <dbReference type="SAM" id="MobiDB-lite"/>
    </source>
</evidence>
<comment type="caution">
    <text evidence="3">The sequence shown here is derived from an EMBL/GenBank/DDBJ whole genome shotgun (WGS) entry which is preliminary data.</text>
</comment>
<dbReference type="AlphaFoldDB" id="A0A8H6VNW6"/>
<evidence type="ECO:0000313" key="4">
    <source>
        <dbReference type="Proteomes" id="UP000660729"/>
    </source>
</evidence>
<feature type="signal peptide" evidence="2">
    <location>
        <begin position="1"/>
        <end position="17"/>
    </location>
</feature>
<protein>
    <submittedName>
        <fullName evidence="3">Uncharacterized protein</fullName>
    </submittedName>
</protein>
<evidence type="ECO:0000256" key="2">
    <source>
        <dbReference type="SAM" id="SignalP"/>
    </source>
</evidence>
<sequence length="198" mass="19159">MRYSGLAIAPFVVAAFAQSESSSTASPTVVPVVESGSTISSTYTYSNTMTNFLSLTNSDGVVTGMPTLSNVPQPAAETSQPAVAVVPAGLPEGITTLGINIGNSTSRTSFAVSVGSSTTVVINGAATGLSVTSGSSAAIATGTATGSDSENTASGTSTESPSSTESSAGETSSAAANSNLKIASGAVLGLGAFFVGLL</sequence>
<feature type="chain" id="PRO_5034228304" evidence="2">
    <location>
        <begin position="18"/>
        <end position="198"/>
    </location>
</feature>
<feature type="region of interest" description="Disordered" evidence="1">
    <location>
        <begin position="140"/>
        <end position="171"/>
    </location>
</feature>
<evidence type="ECO:0000313" key="3">
    <source>
        <dbReference type="EMBL" id="KAF7197217.1"/>
    </source>
</evidence>
<keyword evidence="4" id="KW-1185">Reference proteome</keyword>
<keyword evidence="2" id="KW-0732">Signal</keyword>
<dbReference type="EMBL" id="JABCIY010000019">
    <property type="protein sequence ID" value="KAF7197217.1"/>
    <property type="molecule type" value="Genomic_DNA"/>
</dbReference>
<name>A0A8H6VNW6_9PEZI</name>
<dbReference type="Proteomes" id="UP000660729">
    <property type="component" value="Unassembled WGS sequence"/>
</dbReference>
<proteinExistence type="predicted"/>